<gene>
    <name evidence="2" type="ORF">NDU88_000510</name>
</gene>
<evidence type="ECO:0008006" key="4">
    <source>
        <dbReference type="Google" id="ProtNLM"/>
    </source>
</evidence>
<dbReference type="Proteomes" id="UP001066276">
    <property type="component" value="Chromosome 2_1"/>
</dbReference>
<evidence type="ECO:0000313" key="3">
    <source>
        <dbReference type="Proteomes" id="UP001066276"/>
    </source>
</evidence>
<proteinExistence type="predicted"/>
<keyword evidence="3" id="KW-1185">Reference proteome</keyword>
<dbReference type="EMBL" id="JANPWB010000003">
    <property type="protein sequence ID" value="KAJ1196644.1"/>
    <property type="molecule type" value="Genomic_DNA"/>
</dbReference>
<evidence type="ECO:0000256" key="1">
    <source>
        <dbReference type="SAM" id="MobiDB-lite"/>
    </source>
</evidence>
<protein>
    <recommendedName>
        <fullName evidence="4">Reverse transcriptase domain-containing protein</fullName>
    </recommendedName>
</protein>
<comment type="caution">
    <text evidence="2">The sequence shown here is derived from an EMBL/GenBank/DDBJ whole genome shotgun (WGS) entry which is preliminary data.</text>
</comment>
<sequence>MTASAPRPPTATTNTTDSPPTNLLLSWTPVNNNNTIKIMNTIHSGSPSDPCPHHILNKASSVIAPQLQKIINSSFKSATFPECWKHAEINTLLKKPKADPNDLKNFWPISLLSFPAKVIEKTINRQLTHFLEENRTLDPSQSGFRRNHSSKTALIAATDDIRTTLDSGETAALILLDL</sequence>
<evidence type="ECO:0000313" key="2">
    <source>
        <dbReference type="EMBL" id="KAJ1196644.1"/>
    </source>
</evidence>
<feature type="region of interest" description="Disordered" evidence="1">
    <location>
        <begin position="1"/>
        <end position="23"/>
    </location>
</feature>
<reference evidence="2" key="1">
    <citation type="journal article" date="2022" name="bioRxiv">
        <title>Sequencing and chromosome-scale assembly of the giantPleurodeles waltlgenome.</title>
        <authorList>
            <person name="Brown T."/>
            <person name="Elewa A."/>
            <person name="Iarovenko S."/>
            <person name="Subramanian E."/>
            <person name="Araus A.J."/>
            <person name="Petzold A."/>
            <person name="Susuki M."/>
            <person name="Suzuki K.-i.T."/>
            <person name="Hayashi T."/>
            <person name="Toyoda A."/>
            <person name="Oliveira C."/>
            <person name="Osipova E."/>
            <person name="Leigh N.D."/>
            <person name="Simon A."/>
            <person name="Yun M.H."/>
        </authorList>
    </citation>
    <scope>NUCLEOTIDE SEQUENCE</scope>
    <source>
        <strain evidence="2">20211129_DDA</strain>
        <tissue evidence="2">Liver</tissue>
    </source>
</reference>
<organism evidence="2 3">
    <name type="scientific">Pleurodeles waltl</name>
    <name type="common">Iberian ribbed newt</name>
    <dbReference type="NCBI Taxonomy" id="8319"/>
    <lineage>
        <taxon>Eukaryota</taxon>
        <taxon>Metazoa</taxon>
        <taxon>Chordata</taxon>
        <taxon>Craniata</taxon>
        <taxon>Vertebrata</taxon>
        <taxon>Euteleostomi</taxon>
        <taxon>Amphibia</taxon>
        <taxon>Batrachia</taxon>
        <taxon>Caudata</taxon>
        <taxon>Salamandroidea</taxon>
        <taxon>Salamandridae</taxon>
        <taxon>Pleurodelinae</taxon>
        <taxon>Pleurodeles</taxon>
    </lineage>
</organism>
<accession>A0AAV7V992</accession>
<dbReference type="AlphaFoldDB" id="A0AAV7V992"/>
<dbReference type="PANTHER" id="PTHR47510:SF3">
    <property type="entry name" value="ENDO_EXONUCLEASE_PHOSPHATASE DOMAIN-CONTAINING PROTEIN"/>
    <property type="match status" value="1"/>
</dbReference>
<dbReference type="PANTHER" id="PTHR47510">
    <property type="entry name" value="REVERSE TRANSCRIPTASE DOMAIN-CONTAINING PROTEIN"/>
    <property type="match status" value="1"/>
</dbReference>
<name>A0AAV7V992_PLEWA</name>